<gene>
    <name evidence="1" type="ORF">HW555_011902</name>
</gene>
<comment type="caution">
    <text evidence="1">The sequence shown here is derived from an EMBL/GenBank/DDBJ whole genome shotgun (WGS) entry which is preliminary data.</text>
</comment>
<dbReference type="Proteomes" id="UP000648187">
    <property type="component" value="Unassembled WGS sequence"/>
</dbReference>
<evidence type="ECO:0000313" key="1">
    <source>
        <dbReference type="EMBL" id="KAF9408399.1"/>
    </source>
</evidence>
<name>A0A835L055_SPOEX</name>
<proteinExistence type="predicted"/>
<accession>A0A835L055</accession>
<organism evidence="1 2">
    <name type="scientific">Spodoptera exigua</name>
    <name type="common">Beet armyworm</name>
    <name type="synonym">Noctua fulgens</name>
    <dbReference type="NCBI Taxonomy" id="7107"/>
    <lineage>
        <taxon>Eukaryota</taxon>
        <taxon>Metazoa</taxon>
        <taxon>Ecdysozoa</taxon>
        <taxon>Arthropoda</taxon>
        <taxon>Hexapoda</taxon>
        <taxon>Insecta</taxon>
        <taxon>Pterygota</taxon>
        <taxon>Neoptera</taxon>
        <taxon>Endopterygota</taxon>
        <taxon>Lepidoptera</taxon>
        <taxon>Glossata</taxon>
        <taxon>Ditrysia</taxon>
        <taxon>Noctuoidea</taxon>
        <taxon>Noctuidae</taxon>
        <taxon>Amphipyrinae</taxon>
        <taxon>Spodoptera</taxon>
    </lineage>
</organism>
<protein>
    <submittedName>
        <fullName evidence="1">Uncharacterized protein</fullName>
    </submittedName>
</protein>
<evidence type="ECO:0000313" key="2">
    <source>
        <dbReference type="Proteomes" id="UP000648187"/>
    </source>
</evidence>
<reference evidence="1" key="1">
    <citation type="submission" date="2020-08" db="EMBL/GenBank/DDBJ databases">
        <title>Spodoptera exigua strain:BAW_Kor-Di-RS1 Genome sequencing and assembly.</title>
        <authorList>
            <person name="Kim J."/>
            <person name="Nam H.Y."/>
            <person name="Kwon M."/>
            <person name="Choi J.H."/>
            <person name="Cho S.R."/>
            <person name="Kim G.-H."/>
        </authorList>
    </citation>
    <scope>NUCLEOTIDE SEQUENCE</scope>
    <source>
        <strain evidence="1">BAW_Kor-Di-RS1</strain>
        <tissue evidence="1">Whole-body</tissue>
    </source>
</reference>
<sequence>MGLGIEFDESYKFYVIQFLQQPFQNIDDLVCVPKTWIDDRKSKGVYAAYPSERLSSTRSLVKIRTGL</sequence>
<dbReference type="EMBL" id="JACKWZ010000386">
    <property type="protein sequence ID" value="KAF9408399.1"/>
    <property type="molecule type" value="Genomic_DNA"/>
</dbReference>
<dbReference type="AlphaFoldDB" id="A0A835L055"/>
<keyword evidence="2" id="KW-1185">Reference proteome</keyword>